<dbReference type="FunFam" id="3.30.70.1150:FF:000001">
    <property type="entry name" value="Acetolactate synthase small subunit"/>
    <property type="match status" value="1"/>
</dbReference>
<dbReference type="InterPro" id="IPR004789">
    <property type="entry name" value="Acetalactate_synth_ssu"/>
</dbReference>
<dbReference type="EMBL" id="AVQI01000056">
    <property type="protein sequence ID" value="ERK01529.1"/>
    <property type="molecule type" value="Genomic_DNA"/>
</dbReference>
<dbReference type="GO" id="GO:0009099">
    <property type="term" value="P:L-valine biosynthetic process"/>
    <property type="evidence" value="ECO:0007669"/>
    <property type="project" value="UniProtKB-UniRule"/>
</dbReference>
<dbReference type="Gene3D" id="3.30.70.260">
    <property type="match status" value="1"/>
</dbReference>
<protein>
    <recommendedName>
        <fullName evidence="8">Acetolactate synthase small subunit</fullName>
        <shortName evidence="8">AHAS</shortName>
        <shortName evidence="8">ALS</shortName>
        <ecNumber evidence="8">2.2.1.6</ecNumber>
    </recommendedName>
    <alternativeName>
        <fullName evidence="8">Acetohydroxy-acid synthase small subunit</fullName>
    </alternativeName>
</protein>
<evidence type="ECO:0000256" key="4">
    <source>
        <dbReference type="ARBA" id="ARBA00011744"/>
    </source>
</evidence>
<dbReference type="PANTHER" id="PTHR30239">
    <property type="entry name" value="ACETOLACTATE SYNTHASE SMALL SUBUNIT"/>
    <property type="match status" value="1"/>
</dbReference>
<comment type="catalytic activity">
    <reaction evidence="7 8">
        <text>2 pyruvate + H(+) = (2S)-2-acetolactate + CO2</text>
        <dbReference type="Rhea" id="RHEA:25249"/>
        <dbReference type="ChEBI" id="CHEBI:15361"/>
        <dbReference type="ChEBI" id="CHEBI:15378"/>
        <dbReference type="ChEBI" id="CHEBI:16526"/>
        <dbReference type="ChEBI" id="CHEBI:58476"/>
        <dbReference type="EC" id="2.2.1.6"/>
    </reaction>
</comment>
<dbReference type="UniPathway" id="UPA00049">
    <property type="reaction ID" value="UER00059"/>
</dbReference>
<dbReference type="NCBIfam" id="TIGR00119">
    <property type="entry name" value="acolac_sm"/>
    <property type="match status" value="1"/>
</dbReference>
<dbReference type="InterPro" id="IPR019455">
    <property type="entry name" value="Acetolactate_synth_ssu_C"/>
</dbReference>
<dbReference type="PANTHER" id="PTHR30239:SF0">
    <property type="entry name" value="ACETOLACTATE SYNTHASE SMALL SUBUNIT 1, CHLOROPLASTIC"/>
    <property type="match status" value="1"/>
</dbReference>
<dbReference type="STRING" id="1125725.HMPREF1325_0732"/>
<name>U1FIZ1_TRESO</name>
<dbReference type="EMBL" id="AUZJ01000061">
    <property type="protein sequence ID" value="ERF59708.1"/>
    <property type="molecule type" value="Genomic_DNA"/>
</dbReference>
<comment type="similarity">
    <text evidence="3 8">Belongs to the acetolactate synthase small subunit family.</text>
</comment>
<dbReference type="Pfam" id="PF22629">
    <property type="entry name" value="ACT_AHAS_ss"/>
    <property type="match status" value="1"/>
</dbReference>
<evidence type="ECO:0000256" key="2">
    <source>
        <dbReference type="ARBA" id="ARBA00005025"/>
    </source>
</evidence>
<dbReference type="RefSeq" id="WP_021331315.1">
    <property type="nucleotide sequence ID" value="NZ_AUZJ01000061.1"/>
</dbReference>
<keyword evidence="5 8" id="KW-0028">Amino-acid biosynthesis</keyword>
<dbReference type="PROSITE" id="PS51671">
    <property type="entry name" value="ACT"/>
    <property type="match status" value="1"/>
</dbReference>
<evidence type="ECO:0000256" key="7">
    <source>
        <dbReference type="ARBA" id="ARBA00048670"/>
    </source>
</evidence>
<dbReference type="InterPro" id="IPR054480">
    <property type="entry name" value="AHAS_small-like_ACT"/>
</dbReference>
<evidence type="ECO:0000256" key="8">
    <source>
        <dbReference type="RuleBase" id="RU368092"/>
    </source>
</evidence>
<evidence type="ECO:0000259" key="9">
    <source>
        <dbReference type="PROSITE" id="PS51671"/>
    </source>
</evidence>
<evidence type="ECO:0000313" key="13">
    <source>
        <dbReference type="Proteomes" id="UP000016646"/>
    </source>
</evidence>
<evidence type="ECO:0000313" key="12">
    <source>
        <dbReference type="Proteomes" id="UP000016412"/>
    </source>
</evidence>
<sequence>MKNYVISILVENHAGVLSRVSGLFSRRGYNIDSLTVCATENPEQSRMTIVVKGDEYILDQIEKQLAKLVEVISIQHCDPAKTCEREMALIKVKAGAENRAAIIGTCDIFRAHIVDVSTGSVIIEATGSEEKIASLIALLEPYGILEFAKTGLNAMGRGEDVLK</sequence>
<dbReference type="GO" id="GO:0003984">
    <property type="term" value="F:acetolactate synthase activity"/>
    <property type="evidence" value="ECO:0007669"/>
    <property type="project" value="UniProtKB-UniRule"/>
</dbReference>
<dbReference type="GO" id="GO:1990610">
    <property type="term" value="F:acetolactate synthase regulator activity"/>
    <property type="evidence" value="ECO:0007669"/>
    <property type="project" value="UniProtKB-UniRule"/>
</dbReference>
<dbReference type="AlphaFoldDB" id="U1FIZ1"/>
<dbReference type="eggNOG" id="COG0440">
    <property type="taxonomic scope" value="Bacteria"/>
</dbReference>
<dbReference type="OrthoDB" id="9787365at2"/>
<dbReference type="InterPro" id="IPR045865">
    <property type="entry name" value="ACT-like_dom_sf"/>
</dbReference>
<dbReference type="InterPro" id="IPR002912">
    <property type="entry name" value="ACT_dom"/>
</dbReference>
<dbReference type="Proteomes" id="UP000016646">
    <property type="component" value="Unassembled WGS sequence"/>
</dbReference>
<dbReference type="Gene3D" id="3.30.70.1150">
    <property type="entry name" value="ACT-like. Chain A, domain 2"/>
    <property type="match status" value="1"/>
</dbReference>
<evidence type="ECO:0000256" key="5">
    <source>
        <dbReference type="ARBA" id="ARBA00022605"/>
    </source>
</evidence>
<comment type="pathway">
    <text evidence="2 8">Amino-acid biosynthesis; L-valine biosynthesis; L-valine from pyruvate: step 1/4.</text>
</comment>
<keyword evidence="6 8" id="KW-0100">Branched-chain amino acid biosynthesis</keyword>
<feature type="domain" description="ACT" evidence="9">
    <location>
        <begin position="5"/>
        <end position="79"/>
    </location>
</feature>
<proteinExistence type="inferred from homology"/>
<dbReference type="InterPro" id="IPR027271">
    <property type="entry name" value="Acetolactate_synth/TF_NikR_C"/>
</dbReference>
<gene>
    <name evidence="10" type="primary">ilvN</name>
    <name evidence="11" type="ORF">HMPREF0860_1450</name>
    <name evidence="10" type="ORF">HMPREF1325_0732</name>
</gene>
<dbReference type="EC" id="2.2.1.6" evidence="8"/>
<comment type="pathway">
    <text evidence="1 8">Amino-acid biosynthesis; L-isoleucine biosynthesis; L-isoleucine from 2-oxobutanoate: step 1/4.</text>
</comment>
<keyword evidence="8 10" id="KW-0808">Transferase</keyword>
<dbReference type="InterPro" id="IPR039557">
    <property type="entry name" value="AHAS_ACT"/>
</dbReference>
<dbReference type="UniPathway" id="UPA00047">
    <property type="reaction ID" value="UER00055"/>
</dbReference>
<dbReference type="NCBIfam" id="NF008864">
    <property type="entry name" value="PRK11895.1"/>
    <property type="match status" value="1"/>
</dbReference>
<comment type="subunit">
    <text evidence="4 8">Dimer of large and small chains.</text>
</comment>
<dbReference type="FunFam" id="3.30.70.260:FF:000001">
    <property type="entry name" value="Acetolactate synthase, small subunit"/>
    <property type="match status" value="1"/>
</dbReference>
<dbReference type="CDD" id="cd04878">
    <property type="entry name" value="ACT_AHAS"/>
    <property type="match status" value="1"/>
</dbReference>
<evidence type="ECO:0000313" key="11">
    <source>
        <dbReference type="EMBL" id="ERK01529.1"/>
    </source>
</evidence>
<dbReference type="Proteomes" id="UP000016412">
    <property type="component" value="Unassembled WGS sequence"/>
</dbReference>
<dbReference type="GO" id="GO:0005829">
    <property type="term" value="C:cytosol"/>
    <property type="evidence" value="ECO:0007669"/>
    <property type="project" value="TreeGrafter"/>
</dbReference>
<evidence type="ECO:0000256" key="3">
    <source>
        <dbReference type="ARBA" id="ARBA00006341"/>
    </source>
</evidence>
<dbReference type="PATRIC" id="fig|1125725.3.peg.2331"/>
<comment type="function">
    <text evidence="8">Catalyzes the conversion of 2 pyruvate molecules into acetolactate in the first common step of the biosynthetic pathway of the branched-amino acids such as leucine, isoleucine, and valine.</text>
</comment>
<keyword evidence="13" id="KW-1185">Reference proteome</keyword>
<evidence type="ECO:0000313" key="10">
    <source>
        <dbReference type="EMBL" id="ERF59708.1"/>
    </source>
</evidence>
<comment type="caution">
    <text evidence="10">The sequence shown here is derived from an EMBL/GenBank/DDBJ whole genome shotgun (WGS) entry which is preliminary data.</text>
</comment>
<evidence type="ECO:0000256" key="1">
    <source>
        <dbReference type="ARBA" id="ARBA00004974"/>
    </source>
</evidence>
<organism evidence="10 12">
    <name type="scientific">Treponema socranskii subsp. socranskii VPI DR56BR1116 = ATCC 35536</name>
    <dbReference type="NCBI Taxonomy" id="1125725"/>
    <lineage>
        <taxon>Bacteria</taxon>
        <taxon>Pseudomonadati</taxon>
        <taxon>Spirochaetota</taxon>
        <taxon>Spirochaetia</taxon>
        <taxon>Spirochaetales</taxon>
        <taxon>Treponemataceae</taxon>
        <taxon>Treponema</taxon>
    </lineage>
</organism>
<accession>U1FIZ1</accession>
<evidence type="ECO:0000256" key="6">
    <source>
        <dbReference type="ARBA" id="ARBA00023304"/>
    </source>
</evidence>
<reference evidence="12 13" key="1">
    <citation type="submission" date="2013-08" db="EMBL/GenBank/DDBJ databases">
        <authorList>
            <person name="Durkin A.S."/>
            <person name="Haft D.R."/>
            <person name="McCorrison J."/>
            <person name="Torralba M."/>
            <person name="Gillis M."/>
            <person name="Haft D.H."/>
            <person name="Methe B."/>
            <person name="Sutton G."/>
            <person name="Nelson K.E."/>
        </authorList>
    </citation>
    <scope>NUCLEOTIDE SEQUENCE [LARGE SCALE GENOMIC DNA]</scope>
    <source>
        <strain evidence="11 13">ATCC 35536</strain>
        <strain evidence="10 12">VPI DR56BR1116</strain>
    </source>
</reference>
<dbReference type="GO" id="GO:0009097">
    <property type="term" value="P:isoleucine biosynthetic process"/>
    <property type="evidence" value="ECO:0007669"/>
    <property type="project" value="UniProtKB-UniRule"/>
</dbReference>
<dbReference type="SUPFAM" id="SSF55021">
    <property type="entry name" value="ACT-like"/>
    <property type="match status" value="2"/>
</dbReference>
<dbReference type="Pfam" id="PF10369">
    <property type="entry name" value="ALS_ss_C"/>
    <property type="match status" value="1"/>
</dbReference>